<evidence type="ECO:0000313" key="2">
    <source>
        <dbReference type="Proteomes" id="UP000625711"/>
    </source>
</evidence>
<name>A0A834MGL5_RHYFE</name>
<dbReference type="PANTHER" id="PTHR38681:SF1">
    <property type="entry name" value="RETROVIRUS-RELATED POL POLYPROTEIN FROM TRANSPOSON 412-LIKE PROTEIN"/>
    <property type="match status" value="1"/>
</dbReference>
<reference evidence="1" key="1">
    <citation type="submission" date="2020-08" db="EMBL/GenBank/DDBJ databases">
        <title>Genome sequencing and assembly of the red palm weevil Rhynchophorus ferrugineus.</title>
        <authorList>
            <person name="Dias G.B."/>
            <person name="Bergman C.M."/>
            <person name="Manee M."/>
        </authorList>
    </citation>
    <scope>NUCLEOTIDE SEQUENCE</scope>
    <source>
        <strain evidence="1">AA-2017</strain>
        <tissue evidence="1">Whole larva</tissue>
    </source>
</reference>
<dbReference type="Proteomes" id="UP000625711">
    <property type="component" value="Unassembled WGS sequence"/>
</dbReference>
<sequence length="177" mass="20134">MTNYIFAGIRKHSSKKPGNVFSPVGIRETQGDLSKCGIQGSQYTAPLDITETIQNIKFLVDASAELSIIPRNNIRCVFKEEIQCTVAEQMYGTTLKLPGEMFRTTESKIEAEFVRKLKSTMRQLEPVEATNYAKEKLYVNTDLQELPFLFVRSYQSKISLSPLCEGPFRVLDRKLQN</sequence>
<proteinExistence type="predicted"/>
<dbReference type="OrthoDB" id="8193444at2759"/>
<dbReference type="PANTHER" id="PTHR38681">
    <property type="entry name" value="RETROVIRUS-RELATED POL POLYPROTEIN FROM TRANSPOSON 412-LIKE PROTEIN-RELATED"/>
    <property type="match status" value="1"/>
</dbReference>
<comment type="caution">
    <text evidence="1">The sequence shown here is derived from an EMBL/GenBank/DDBJ whole genome shotgun (WGS) entry which is preliminary data.</text>
</comment>
<dbReference type="EMBL" id="JAACXV010000126">
    <property type="protein sequence ID" value="KAF7283241.1"/>
    <property type="molecule type" value="Genomic_DNA"/>
</dbReference>
<keyword evidence="2" id="KW-1185">Reference proteome</keyword>
<gene>
    <name evidence="1" type="ORF">GWI33_001125</name>
</gene>
<organism evidence="1 2">
    <name type="scientific">Rhynchophorus ferrugineus</name>
    <name type="common">Red palm weevil</name>
    <name type="synonym">Curculio ferrugineus</name>
    <dbReference type="NCBI Taxonomy" id="354439"/>
    <lineage>
        <taxon>Eukaryota</taxon>
        <taxon>Metazoa</taxon>
        <taxon>Ecdysozoa</taxon>
        <taxon>Arthropoda</taxon>
        <taxon>Hexapoda</taxon>
        <taxon>Insecta</taxon>
        <taxon>Pterygota</taxon>
        <taxon>Neoptera</taxon>
        <taxon>Endopterygota</taxon>
        <taxon>Coleoptera</taxon>
        <taxon>Polyphaga</taxon>
        <taxon>Cucujiformia</taxon>
        <taxon>Curculionidae</taxon>
        <taxon>Dryophthorinae</taxon>
        <taxon>Rhynchophorus</taxon>
    </lineage>
</organism>
<accession>A0A834MGL5</accession>
<protein>
    <submittedName>
        <fullName evidence="1">Uncharacterized protein</fullName>
    </submittedName>
</protein>
<evidence type="ECO:0000313" key="1">
    <source>
        <dbReference type="EMBL" id="KAF7283241.1"/>
    </source>
</evidence>
<dbReference type="AlphaFoldDB" id="A0A834MGL5"/>